<evidence type="ECO:0000256" key="5">
    <source>
        <dbReference type="ARBA" id="ARBA00022833"/>
    </source>
</evidence>
<dbReference type="GO" id="GO:0046103">
    <property type="term" value="P:inosine biosynthetic process"/>
    <property type="evidence" value="ECO:0007669"/>
    <property type="project" value="TreeGrafter"/>
</dbReference>
<protein>
    <recommendedName>
        <fullName evidence="8">Adenosine deaminase domain-containing protein</fullName>
    </recommendedName>
</protein>
<evidence type="ECO:0000256" key="1">
    <source>
        <dbReference type="ARBA" id="ARBA00001947"/>
    </source>
</evidence>
<dbReference type="GO" id="GO:0046872">
    <property type="term" value="F:metal ion binding"/>
    <property type="evidence" value="ECO:0007669"/>
    <property type="project" value="UniProtKB-KW"/>
</dbReference>
<evidence type="ECO:0000256" key="7">
    <source>
        <dbReference type="ARBA" id="ARBA00048787"/>
    </source>
</evidence>
<gene>
    <name evidence="9" type="ORF">WHR41_03857</name>
</gene>
<dbReference type="InterPro" id="IPR006330">
    <property type="entry name" value="Ado/ade_deaminase"/>
</dbReference>
<evidence type="ECO:0000259" key="8">
    <source>
        <dbReference type="Pfam" id="PF00962"/>
    </source>
</evidence>
<dbReference type="GeneID" id="96005301"/>
<dbReference type="Gene3D" id="3.20.20.140">
    <property type="entry name" value="Metal-dependent hydrolases"/>
    <property type="match status" value="1"/>
</dbReference>
<dbReference type="InterPro" id="IPR001365">
    <property type="entry name" value="A_deaminase_dom"/>
</dbReference>
<accession>A0AB34KW66</accession>
<evidence type="ECO:0000256" key="4">
    <source>
        <dbReference type="ARBA" id="ARBA00022801"/>
    </source>
</evidence>
<evidence type="ECO:0000313" key="10">
    <source>
        <dbReference type="Proteomes" id="UP000803884"/>
    </source>
</evidence>
<proteinExistence type="inferred from homology"/>
<comment type="catalytic activity">
    <reaction evidence="7">
        <text>N(6)-methyl-AMP + H2O + H(+) = IMP + methylamine</text>
        <dbReference type="Rhea" id="RHEA:16001"/>
        <dbReference type="ChEBI" id="CHEBI:15377"/>
        <dbReference type="ChEBI" id="CHEBI:15378"/>
        <dbReference type="ChEBI" id="CHEBI:58053"/>
        <dbReference type="ChEBI" id="CHEBI:59338"/>
        <dbReference type="ChEBI" id="CHEBI:144842"/>
    </reaction>
    <physiologicalReaction direction="left-to-right" evidence="7">
        <dbReference type="Rhea" id="RHEA:16002"/>
    </physiologicalReaction>
</comment>
<dbReference type="EMBL" id="JAAQHG020000010">
    <property type="protein sequence ID" value="KAL1587590.1"/>
    <property type="molecule type" value="Genomic_DNA"/>
</dbReference>
<dbReference type="AlphaFoldDB" id="A0AB34KW66"/>
<comment type="similarity">
    <text evidence="2">Belongs to the metallo-dependent hydrolases superfamily. Adenosine and AMP deaminases family.</text>
</comment>
<evidence type="ECO:0000256" key="2">
    <source>
        <dbReference type="ARBA" id="ARBA00006676"/>
    </source>
</evidence>
<reference evidence="9 10" key="1">
    <citation type="journal article" date="2020" name="Microbiol. Resour. Announc.">
        <title>Draft Genome Sequence of a Cladosporium Species Isolated from the Mesophotic Ascidian Didemnum maculosum.</title>
        <authorList>
            <person name="Gioti A."/>
            <person name="Siaperas R."/>
            <person name="Nikolaivits E."/>
            <person name="Le Goff G."/>
            <person name="Ouazzani J."/>
            <person name="Kotoulas G."/>
            <person name="Topakas E."/>
        </authorList>
    </citation>
    <scope>NUCLEOTIDE SEQUENCE [LARGE SCALE GENOMIC DNA]</scope>
    <source>
        <strain evidence="9 10">TM138-S3</strain>
    </source>
</reference>
<keyword evidence="10" id="KW-1185">Reference proteome</keyword>
<evidence type="ECO:0000256" key="6">
    <source>
        <dbReference type="ARBA" id="ARBA00023080"/>
    </source>
</evidence>
<comment type="cofactor">
    <cofactor evidence="1">
        <name>Zn(2+)</name>
        <dbReference type="ChEBI" id="CHEBI:29105"/>
    </cofactor>
</comment>
<sequence>MTDPVIDNDATRRIIDADFTTALPKTELHAHLSGSISRETLSSIWQTKKSQGDDGALALGDPAIALKPSGSFPTILSFFQIFNEYIYNLVNDRESISYATKSIAEDFRRDGVRYLELRTTPREIPTAGISRENYVQIVLDALGQYRNDQVQMKAADHIGIQLILSIDRTMTPSQAHEIVDIASKYMSRSRAPSTTIPPPSVIALDLCGNPTKGDVGTFTSAFRRAKAFGLKLTVHFAEVPASSTEEELRTLLSWRPDRLGHAIHIPPDLKDVIKKQKLGLELCLSCNVLAEMTQGGFKGHHFGEWAATECPVALSTDDVGVFESSLSNEYLIASREFGLGREEVVQLARGAVAAAFAGRERMERLIGDFERVEQIPSSL</sequence>
<keyword evidence="4" id="KW-0378">Hydrolase</keyword>
<comment type="caution">
    <text evidence="9">The sequence shown here is derived from an EMBL/GenBank/DDBJ whole genome shotgun (WGS) entry which is preliminary data.</text>
</comment>
<dbReference type="GO" id="GO:0006154">
    <property type="term" value="P:adenosine catabolic process"/>
    <property type="evidence" value="ECO:0007669"/>
    <property type="project" value="TreeGrafter"/>
</dbReference>
<keyword evidence="3" id="KW-0479">Metal-binding</keyword>
<name>A0AB34KW66_9PEZI</name>
<dbReference type="GO" id="GO:0009117">
    <property type="term" value="P:nucleotide metabolic process"/>
    <property type="evidence" value="ECO:0007669"/>
    <property type="project" value="UniProtKB-KW"/>
</dbReference>
<evidence type="ECO:0000256" key="3">
    <source>
        <dbReference type="ARBA" id="ARBA00022723"/>
    </source>
</evidence>
<dbReference type="Pfam" id="PF00962">
    <property type="entry name" value="A_deaminase"/>
    <property type="match status" value="1"/>
</dbReference>
<feature type="domain" description="Adenosine deaminase" evidence="8">
    <location>
        <begin position="24"/>
        <end position="366"/>
    </location>
</feature>
<dbReference type="SUPFAM" id="SSF51556">
    <property type="entry name" value="Metallo-dependent hydrolases"/>
    <property type="match status" value="1"/>
</dbReference>
<organism evidence="9 10">
    <name type="scientific">Cladosporium halotolerans</name>
    <dbReference type="NCBI Taxonomy" id="1052096"/>
    <lineage>
        <taxon>Eukaryota</taxon>
        <taxon>Fungi</taxon>
        <taxon>Dikarya</taxon>
        <taxon>Ascomycota</taxon>
        <taxon>Pezizomycotina</taxon>
        <taxon>Dothideomycetes</taxon>
        <taxon>Dothideomycetidae</taxon>
        <taxon>Cladosporiales</taxon>
        <taxon>Cladosporiaceae</taxon>
        <taxon>Cladosporium</taxon>
    </lineage>
</organism>
<dbReference type="Proteomes" id="UP000803884">
    <property type="component" value="Unassembled WGS sequence"/>
</dbReference>
<dbReference type="GO" id="GO:0004000">
    <property type="term" value="F:adenosine deaminase activity"/>
    <property type="evidence" value="ECO:0007669"/>
    <property type="project" value="TreeGrafter"/>
</dbReference>
<dbReference type="PANTHER" id="PTHR11409:SF42">
    <property type="entry name" value="ADENOSINE DEAMINASE-LIKE PROTEIN"/>
    <property type="match status" value="1"/>
</dbReference>
<keyword evidence="5" id="KW-0862">Zinc</keyword>
<dbReference type="PANTHER" id="PTHR11409">
    <property type="entry name" value="ADENOSINE DEAMINASE"/>
    <property type="match status" value="1"/>
</dbReference>
<keyword evidence="6" id="KW-0546">Nucleotide metabolism</keyword>
<dbReference type="RefSeq" id="XP_069230695.1">
    <property type="nucleotide sequence ID" value="XM_069372463.1"/>
</dbReference>
<evidence type="ECO:0000313" key="9">
    <source>
        <dbReference type="EMBL" id="KAL1587590.1"/>
    </source>
</evidence>
<dbReference type="InterPro" id="IPR032466">
    <property type="entry name" value="Metal_Hydrolase"/>
</dbReference>